<dbReference type="Gene3D" id="3.40.50.300">
    <property type="entry name" value="P-loop containing nucleotide triphosphate hydrolases"/>
    <property type="match status" value="1"/>
</dbReference>
<evidence type="ECO:0000256" key="2">
    <source>
        <dbReference type="SAM" id="MobiDB-lite"/>
    </source>
</evidence>
<name>A0AA39V4K7_9LECA</name>
<dbReference type="Pfam" id="PF24883">
    <property type="entry name" value="NPHP3_N"/>
    <property type="match status" value="1"/>
</dbReference>
<dbReference type="Gene3D" id="1.25.40.20">
    <property type="entry name" value="Ankyrin repeat-containing domain"/>
    <property type="match status" value="1"/>
</dbReference>
<proteinExistence type="predicted"/>
<evidence type="ECO:0000256" key="1">
    <source>
        <dbReference type="ARBA" id="ARBA00022737"/>
    </source>
</evidence>
<dbReference type="InterPro" id="IPR027417">
    <property type="entry name" value="P-loop_NTPase"/>
</dbReference>
<dbReference type="InterPro" id="IPR029058">
    <property type="entry name" value="AB_hydrolase_fold"/>
</dbReference>
<dbReference type="InterPro" id="IPR036770">
    <property type="entry name" value="Ankyrin_rpt-contain_sf"/>
</dbReference>
<organism evidence="4 5">
    <name type="scientific">Cladonia borealis</name>
    <dbReference type="NCBI Taxonomy" id="184061"/>
    <lineage>
        <taxon>Eukaryota</taxon>
        <taxon>Fungi</taxon>
        <taxon>Dikarya</taxon>
        <taxon>Ascomycota</taxon>
        <taxon>Pezizomycotina</taxon>
        <taxon>Lecanoromycetes</taxon>
        <taxon>OSLEUM clade</taxon>
        <taxon>Lecanoromycetidae</taxon>
        <taxon>Lecanorales</taxon>
        <taxon>Lecanorineae</taxon>
        <taxon>Cladoniaceae</taxon>
        <taxon>Cladonia</taxon>
    </lineage>
</organism>
<sequence length="1170" mass="131008">MVSRHGLTELYSPPQGTKVIAHIVFVHGLFGHPEKTWSSKKSRSSSSNSSTTADERLQHTEQIDNNGISVSTFWPQTLLPTVIPDAKISTWGYDANVDGFLSSASQNTIYQHAQNLLSDLADLSGTDFESFGLRHYHSGLSPKDLPIIFVVHSLGGIIVKEALNQSSSTVGTRLKEIAPLVFGMCFLGTPHRGSKSASLGKMAYNLTVIVSKRPNLRLLQGLERNSETLDRVGTAFTQTLLKHDIAICSFREEHETRKYLIFNTIVVDADSAKIGDGKEEVSSIPADHSNMTKFESTSDVGFRRVSAQLRRWVETIRSLDTAIPLQDQEDCLASLSDTITRARIVEVHDAHEKTFHWLYDPAVVSFPSWLSDTSSSRPIYWIQGKPGSGKSTLMKFAMRDPRMTELLASDDMEQWSLAAFFFHDRGSEKQKTLNGMLQELLRSILQQIPALSRYVLSSYIELVQAQRTRCPSWDFSSLKSALVSLFEQRHVKIRILLLLDALDEHQGDNDLLASLLKSLVDKSDNKCVRLKMCLASRSWTVFQQHFGNCPGFSIHDHTREDIMTYIRARLEPCGRQETDQLGRDSMTQLVDLVATRASGVFIWVRLVVDMLAKGIQDGTPHRTLEEKVDRIPRELRDLYADTLRRIESEYSSEAFIMLQTALCSFEPLPLKVFMAISNLPVGYPELRDEPTSSHKSRLASRSGGLLELIQRDQSVPESEGLVVQFIHQTVKEYVQSAAKTLGLSPIPLEILRENGYNFILRTCAFYHDEWVSCIKKDVFKYARCAAKKCKEDYGAHDSEYSRLVSVIVKDVMMSLRSSQSGPISLEWFLAQQKGSFCADLLSEVRAYGDWEIHLAKLAVAMNFPEHFMHRPNSSSVIGLSKIPALLNIAVAASHLDTEIRDADHEYMIRVLVGVGCDIDEPHGRMFKHINPTQVIDEYRGVSPLAQTLIDEDGSEEVRLNIAKTLLNLGADVDSSIQCEYADSIGRHSYLLSSLDYCVLYESAAFVRLLLQHGAVTTSSFTNTGGLLRIARLRQDAAVIQTLHDFGVGNINGEDTFNDFPSLTDAMMIQSHIMAAPSGGLSRVVFRDSRMERFRRATADSSWGVANNPDFGAATDSQLHLEVTRPITSSLPAFSYVCRYPSGEISILPEEMHVARRGKKSIITLIYKRHV</sequence>
<evidence type="ECO:0000313" key="5">
    <source>
        <dbReference type="Proteomes" id="UP001166286"/>
    </source>
</evidence>
<evidence type="ECO:0000259" key="3">
    <source>
        <dbReference type="Pfam" id="PF24883"/>
    </source>
</evidence>
<comment type="caution">
    <text evidence="4">The sequence shown here is derived from an EMBL/GenBank/DDBJ whole genome shotgun (WGS) entry which is preliminary data.</text>
</comment>
<dbReference type="Gene3D" id="3.40.50.1820">
    <property type="entry name" value="alpha/beta hydrolase"/>
    <property type="match status" value="1"/>
</dbReference>
<dbReference type="PANTHER" id="PTHR10039">
    <property type="entry name" value="AMELOGENIN"/>
    <property type="match status" value="1"/>
</dbReference>
<evidence type="ECO:0000313" key="4">
    <source>
        <dbReference type="EMBL" id="KAK0511439.1"/>
    </source>
</evidence>
<dbReference type="SUPFAM" id="SSF53474">
    <property type="entry name" value="alpha/beta-Hydrolases"/>
    <property type="match status" value="1"/>
</dbReference>
<gene>
    <name evidence="4" type="ORF">JMJ35_006012</name>
</gene>
<keyword evidence="5" id="KW-1185">Reference proteome</keyword>
<protein>
    <recommendedName>
        <fullName evidence="3">Nephrocystin 3-like N-terminal domain-containing protein</fullName>
    </recommendedName>
</protein>
<accession>A0AA39V4K7</accession>
<feature type="region of interest" description="Disordered" evidence="2">
    <location>
        <begin position="35"/>
        <end position="56"/>
    </location>
</feature>
<dbReference type="Proteomes" id="UP001166286">
    <property type="component" value="Unassembled WGS sequence"/>
</dbReference>
<dbReference type="SUPFAM" id="SSF52540">
    <property type="entry name" value="P-loop containing nucleoside triphosphate hydrolases"/>
    <property type="match status" value="1"/>
</dbReference>
<reference evidence="4" key="1">
    <citation type="submission" date="2023-03" db="EMBL/GenBank/DDBJ databases">
        <title>Complete genome of Cladonia borealis.</title>
        <authorList>
            <person name="Park H."/>
        </authorList>
    </citation>
    <scope>NUCLEOTIDE SEQUENCE</scope>
    <source>
        <strain evidence="4">ANT050790</strain>
    </source>
</reference>
<feature type="domain" description="Nephrocystin 3-like N-terminal" evidence="3">
    <location>
        <begin position="355"/>
        <end position="537"/>
    </location>
</feature>
<dbReference type="InterPro" id="IPR056884">
    <property type="entry name" value="NPHP3-like_N"/>
</dbReference>
<dbReference type="PANTHER" id="PTHR10039:SF5">
    <property type="entry name" value="NACHT DOMAIN-CONTAINING PROTEIN"/>
    <property type="match status" value="1"/>
</dbReference>
<keyword evidence="1" id="KW-0677">Repeat</keyword>
<dbReference type="EMBL" id="JAFEKC020000013">
    <property type="protein sequence ID" value="KAK0511439.1"/>
    <property type="molecule type" value="Genomic_DNA"/>
</dbReference>
<dbReference type="AlphaFoldDB" id="A0AA39V4K7"/>